<protein>
    <submittedName>
        <fullName evidence="2">Ferredoxin 3 fused to uncharacterized domain</fullName>
    </submittedName>
</protein>
<gene>
    <name evidence="2" type="ORF">MNBD_DELTA03-970</name>
</gene>
<sequence length="255" mass="27793">MCRVVFMERLPEIHRVPMIGDEMKITRKIITIDEDLCNGCGQCIVDCAESALRIIDGKARLIAEKYCDGLGACLAGCPTGALQIEERQADDFDEEAVEELVRSEKKGSGCPSANLQSFQPQTPCQQANQPIGISGSALSHWPVQIRLVPPDAPFLRNADLLIAADCTTIAYAGFHQDLLPGRVVLMGCPKFDDVESYIHKLSEIFAGAAIKSITIAIMEVPCCQNMRNVVQSALQKAKAQIPLEVVVIGVRGEKR</sequence>
<feature type="domain" description="4Fe-4S ferredoxin-type" evidence="1">
    <location>
        <begin position="58"/>
        <end position="87"/>
    </location>
</feature>
<dbReference type="Gene3D" id="3.30.70.20">
    <property type="match status" value="1"/>
</dbReference>
<dbReference type="InterPro" id="IPR052911">
    <property type="entry name" value="Corrinoid_activation_enz"/>
</dbReference>
<dbReference type="PANTHER" id="PTHR42895">
    <property type="entry name" value="IRON-SULFUR CLUSTER-BINDING PROTEIN-RELATED"/>
    <property type="match status" value="1"/>
</dbReference>
<dbReference type="EMBL" id="UOEX01000055">
    <property type="protein sequence ID" value="VAW33718.1"/>
    <property type="molecule type" value="Genomic_DNA"/>
</dbReference>
<dbReference type="InterPro" id="IPR017896">
    <property type="entry name" value="4Fe4S_Fe-S-bd"/>
</dbReference>
<dbReference type="Pfam" id="PF13237">
    <property type="entry name" value="Fer4_10"/>
    <property type="match status" value="1"/>
</dbReference>
<proteinExistence type="predicted"/>
<reference evidence="2" key="1">
    <citation type="submission" date="2018-06" db="EMBL/GenBank/DDBJ databases">
        <authorList>
            <person name="Zhirakovskaya E."/>
        </authorList>
    </citation>
    <scope>NUCLEOTIDE SEQUENCE</scope>
</reference>
<feature type="domain" description="4Fe-4S ferredoxin-type" evidence="1">
    <location>
        <begin position="28"/>
        <end position="57"/>
    </location>
</feature>
<organism evidence="2">
    <name type="scientific">hydrothermal vent metagenome</name>
    <dbReference type="NCBI Taxonomy" id="652676"/>
    <lineage>
        <taxon>unclassified sequences</taxon>
        <taxon>metagenomes</taxon>
        <taxon>ecological metagenomes</taxon>
    </lineage>
</organism>
<dbReference type="PROSITE" id="PS51379">
    <property type="entry name" value="4FE4S_FER_2"/>
    <property type="match status" value="2"/>
</dbReference>
<name>A0A3B0US53_9ZZZZ</name>
<evidence type="ECO:0000259" key="1">
    <source>
        <dbReference type="PROSITE" id="PS51379"/>
    </source>
</evidence>
<dbReference type="AlphaFoldDB" id="A0A3B0US53"/>
<evidence type="ECO:0000313" key="2">
    <source>
        <dbReference type="EMBL" id="VAW33718.1"/>
    </source>
</evidence>
<dbReference type="SUPFAM" id="SSF54862">
    <property type="entry name" value="4Fe-4S ferredoxins"/>
    <property type="match status" value="1"/>
</dbReference>
<dbReference type="PANTHER" id="PTHR42895:SF1">
    <property type="entry name" value="IRON-SULFUR CLUSTER PROTEIN"/>
    <property type="match status" value="1"/>
</dbReference>
<accession>A0A3B0US53</accession>